<evidence type="ECO:0000313" key="4">
    <source>
        <dbReference type="Proteomes" id="UP000295678"/>
    </source>
</evidence>
<dbReference type="Gene3D" id="3.30.720.100">
    <property type="match status" value="1"/>
</dbReference>
<feature type="region of interest" description="Disordered" evidence="1">
    <location>
        <begin position="155"/>
        <end position="230"/>
    </location>
</feature>
<dbReference type="RefSeq" id="WP_132807922.1">
    <property type="nucleotide sequence ID" value="NZ_SMAK01000018.1"/>
</dbReference>
<dbReference type="InterPro" id="IPR028973">
    <property type="entry name" value="PhnB-like"/>
</dbReference>
<dbReference type="Gene3D" id="3.30.720.110">
    <property type="match status" value="1"/>
</dbReference>
<accession>A0A4R3LTD4</accession>
<dbReference type="OrthoDB" id="9806473at2"/>
<dbReference type="Pfam" id="PF06983">
    <property type="entry name" value="3-dmu-9_3-mt"/>
    <property type="match status" value="1"/>
</dbReference>
<name>A0A4R3LTD4_9HYPH</name>
<evidence type="ECO:0000256" key="1">
    <source>
        <dbReference type="SAM" id="MobiDB-lite"/>
    </source>
</evidence>
<sequence>MRGRSRRSAHDVTPAVRCFRECRTDRSRFHIDLFRAVFGTAEEVGRTVFSEAEIETLKRLHGPPQEHLPGPAETVTTIRFHLNGSELLALNGGAYFGQFHETFSLYVQCQTQAQIDRLHAPLSDGGQRQDPIDHHLFGRLDARCPGLAAQQALAPLPRRSVPASARRRHRSCRPADAHPSGGRLQVGARTHPPLPCRPGRRPRRPPGRGWRAAARQVVLRPPPSRNQSSG</sequence>
<dbReference type="InterPro" id="IPR029068">
    <property type="entry name" value="Glyas_Bleomycin-R_OHBP_Dase"/>
</dbReference>
<dbReference type="GO" id="GO:0032259">
    <property type="term" value="P:methylation"/>
    <property type="evidence" value="ECO:0007669"/>
    <property type="project" value="UniProtKB-KW"/>
</dbReference>
<reference evidence="3 4" key="1">
    <citation type="submission" date="2019-03" db="EMBL/GenBank/DDBJ databases">
        <title>Genomic Encyclopedia of Type Strains, Phase IV (KMG-IV): sequencing the most valuable type-strain genomes for metagenomic binning, comparative biology and taxonomic classification.</title>
        <authorList>
            <person name="Goeker M."/>
        </authorList>
    </citation>
    <scope>NUCLEOTIDE SEQUENCE [LARGE SCALE GENOMIC DNA]</scope>
    <source>
        <strain evidence="3 4">DSM 19345</strain>
    </source>
</reference>
<feature type="compositionally biased region" description="Low complexity" evidence="1">
    <location>
        <begin position="155"/>
        <end position="164"/>
    </location>
</feature>
<proteinExistence type="predicted"/>
<keyword evidence="3" id="KW-0489">Methyltransferase</keyword>
<organism evidence="3 4">
    <name type="scientific">Tepidamorphus gemmatus</name>
    <dbReference type="NCBI Taxonomy" id="747076"/>
    <lineage>
        <taxon>Bacteria</taxon>
        <taxon>Pseudomonadati</taxon>
        <taxon>Pseudomonadota</taxon>
        <taxon>Alphaproteobacteria</taxon>
        <taxon>Hyphomicrobiales</taxon>
        <taxon>Tepidamorphaceae</taxon>
        <taxon>Tepidamorphus</taxon>
    </lineage>
</organism>
<dbReference type="Proteomes" id="UP000295678">
    <property type="component" value="Unassembled WGS sequence"/>
</dbReference>
<protein>
    <submittedName>
        <fullName evidence="3">3-demethylubiquinone-9 3-methyltransferase</fullName>
    </submittedName>
</protein>
<keyword evidence="3" id="KW-0808">Transferase</keyword>
<evidence type="ECO:0000313" key="3">
    <source>
        <dbReference type="EMBL" id="TCT03671.1"/>
    </source>
</evidence>
<dbReference type="AlphaFoldDB" id="A0A4R3LTD4"/>
<feature type="domain" description="PhnB-like" evidence="2">
    <location>
        <begin position="41"/>
        <end position="129"/>
    </location>
</feature>
<dbReference type="EMBL" id="SMAK01000018">
    <property type="protein sequence ID" value="TCT03671.1"/>
    <property type="molecule type" value="Genomic_DNA"/>
</dbReference>
<comment type="caution">
    <text evidence="3">The sequence shown here is derived from an EMBL/GenBank/DDBJ whole genome shotgun (WGS) entry which is preliminary data.</text>
</comment>
<keyword evidence="3" id="KW-0830">Ubiquinone</keyword>
<dbReference type="SUPFAM" id="SSF54593">
    <property type="entry name" value="Glyoxalase/Bleomycin resistance protein/Dihydroxybiphenyl dioxygenase"/>
    <property type="match status" value="1"/>
</dbReference>
<gene>
    <name evidence="3" type="ORF">EDC22_11811</name>
</gene>
<keyword evidence="4" id="KW-1185">Reference proteome</keyword>
<evidence type="ECO:0000259" key="2">
    <source>
        <dbReference type="Pfam" id="PF06983"/>
    </source>
</evidence>
<dbReference type="GO" id="GO:0008168">
    <property type="term" value="F:methyltransferase activity"/>
    <property type="evidence" value="ECO:0007669"/>
    <property type="project" value="UniProtKB-KW"/>
</dbReference>